<dbReference type="GO" id="GO:0005737">
    <property type="term" value="C:cytoplasm"/>
    <property type="evidence" value="ECO:0007669"/>
    <property type="project" value="UniProtKB-SubCell"/>
</dbReference>
<proteinExistence type="inferred from homology"/>
<dbReference type="PANTHER" id="PTHR46111">
    <property type="entry name" value="RIBOSOMAL RNA SMALL SUBUNIT METHYLTRANSFERASE I"/>
    <property type="match status" value="1"/>
</dbReference>
<keyword evidence="5 6" id="KW-0949">S-adenosyl-L-methionine</keyword>
<evidence type="ECO:0000256" key="1">
    <source>
        <dbReference type="ARBA" id="ARBA00022490"/>
    </source>
</evidence>
<dbReference type="NCBIfam" id="TIGR00096">
    <property type="entry name" value="16S rRNA (cytidine(1402)-2'-O)-methyltransferase"/>
    <property type="match status" value="1"/>
</dbReference>
<dbReference type="AlphaFoldDB" id="A0AA47AH58"/>
<dbReference type="InterPro" id="IPR008189">
    <property type="entry name" value="rRNA_ssu_MeTfrase_I"/>
</dbReference>
<organism evidence="8 9">
    <name type="scientific">Veillonella rogosae</name>
    <dbReference type="NCBI Taxonomy" id="423477"/>
    <lineage>
        <taxon>Bacteria</taxon>
        <taxon>Bacillati</taxon>
        <taxon>Bacillota</taxon>
        <taxon>Negativicutes</taxon>
        <taxon>Veillonellales</taxon>
        <taxon>Veillonellaceae</taxon>
        <taxon>Veillonella</taxon>
    </lineage>
</organism>
<comment type="function">
    <text evidence="6">Catalyzes the 2'-O-methylation of the ribose of cytidine 1402 (C1402) in 16S rRNA.</text>
</comment>
<dbReference type="FunFam" id="3.40.1010.10:FF:000002">
    <property type="entry name" value="Ribosomal RNA small subunit methyltransferase I"/>
    <property type="match status" value="1"/>
</dbReference>
<evidence type="ECO:0000256" key="4">
    <source>
        <dbReference type="ARBA" id="ARBA00022679"/>
    </source>
</evidence>
<sequence>MNDNEWGTLYLVPTPIGNLEDMTYRAVRILGEVDAIAAEDTRHTGILLKHFDIKKPLISYHEHNKEEKGAYIIELLLEGQSIACVSDAGMPAISDPGADLVTKAIEEGIMVVPLPGANAALTALIASGLDTKSFTFAGFLPKRGKHRIEELQRLSQATGTLMFYEAPHRLQEVLQDMYEAFGNRSITVARELTKKFETFVHTDLESLVNDLEQLTYKGEFVLIVGGADTVKSDISEVSDEPVSYVDAVQALVETGVPKKEAIRQVAKRFNVSRRDVYNIVER</sequence>
<dbReference type="FunFam" id="3.30.950.10:FF:000002">
    <property type="entry name" value="Ribosomal RNA small subunit methyltransferase I"/>
    <property type="match status" value="1"/>
</dbReference>
<name>A0AA47AH58_9FIRM</name>
<evidence type="ECO:0000256" key="6">
    <source>
        <dbReference type="HAMAP-Rule" id="MF_01877"/>
    </source>
</evidence>
<dbReference type="PANTHER" id="PTHR46111:SF1">
    <property type="entry name" value="RIBOSOMAL RNA SMALL SUBUNIT METHYLTRANSFERASE I"/>
    <property type="match status" value="1"/>
</dbReference>
<keyword evidence="4 6" id="KW-0808">Transferase</keyword>
<dbReference type="Gene3D" id="3.40.1010.10">
    <property type="entry name" value="Cobalt-precorrin-4 Transmethylase, Domain 1"/>
    <property type="match status" value="1"/>
</dbReference>
<keyword evidence="2 6" id="KW-0698">rRNA processing</keyword>
<evidence type="ECO:0000256" key="2">
    <source>
        <dbReference type="ARBA" id="ARBA00022552"/>
    </source>
</evidence>
<dbReference type="GO" id="GO:0070677">
    <property type="term" value="F:rRNA (cytosine-2'-O-)-methyltransferase activity"/>
    <property type="evidence" value="ECO:0007669"/>
    <property type="project" value="UniProtKB-UniRule"/>
</dbReference>
<accession>A0AA47AH58</accession>
<dbReference type="EMBL" id="CP110418">
    <property type="protein sequence ID" value="UZG50341.1"/>
    <property type="molecule type" value="Genomic_DNA"/>
</dbReference>
<dbReference type="CDD" id="cd11648">
    <property type="entry name" value="RsmI"/>
    <property type="match status" value="1"/>
</dbReference>
<dbReference type="EC" id="2.1.1.198" evidence="6"/>
<dbReference type="Gene3D" id="3.30.950.10">
    <property type="entry name" value="Methyltransferase, Cobalt-precorrin-4 Transmethylase, Domain 2"/>
    <property type="match status" value="1"/>
</dbReference>
<dbReference type="Pfam" id="PF00590">
    <property type="entry name" value="TP_methylase"/>
    <property type="match status" value="1"/>
</dbReference>
<evidence type="ECO:0000256" key="5">
    <source>
        <dbReference type="ARBA" id="ARBA00022691"/>
    </source>
</evidence>
<keyword evidence="1 6" id="KW-0963">Cytoplasm</keyword>
<dbReference type="InterPro" id="IPR014776">
    <property type="entry name" value="4pyrrole_Mease_sub2"/>
</dbReference>
<protein>
    <recommendedName>
        <fullName evidence="6">Ribosomal RNA small subunit methyltransferase I</fullName>
        <ecNumber evidence="6">2.1.1.198</ecNumber>
    </recommendedName>
    <alternativeName>
        <fullName evidence="6">16S rRNA 2'-O-ribose C1402 methyltransferase</fullName>
    </alternativeName>
    <alternativeName>
        <fullName evidence="6">rRNA (cytidine-2'-O-)-methyltransferase RsmI</fullName>
    </alternativeName>
</protein>
<dbReference type="SUPFAM" id="SSF53790">
    <property type="entry name" value="Tetrapyrrole methylase"/>
    <property type="match status" value="1"/>
</dbReference>
<dbReference type="Proteomes" id="UP001164244">
    <property type="component" value="Chromosome"/>
</dbReference>
<dbReference type="InterPro" id="IPR018063">
    <property type="entry name" value="SAM_MeTrfase_RsmI_CS"/>
</dbReference>
<dbReference type="PROSITE" id="PS01296">
    <property type="entry name" value="RSMI"/>
    <property type="match status" value="1"/>
</dbReference>
<evidence type="ECO:0000313" key="9">
    <source>
        <dbReference type="Proteomes" id="UP001164244"/>
    </source>
</evidence>
<gene>
    <name evidence="6 8" type="primary">rsmI</name>
    <name evidence="8" type="ORF">OKW85_06405</name>
</gene>
<comment type="catalytic activity">
    <reaction evidence="6">
        <text>cytidine(1402) in 16S rRNA + S-adenosyl-L-methionine = 2'-O-methylcytidine(1402) in 16S rRNA + S-adenosyl-L-homocysteine + H(+)</text>
        <dbReference type="Rhea" id="RHEA:42924"/>
        <dbReference type="Rhea" id="RHEA-COMP:10285"/>
        <dbReference type="Rhea" id="RHEA-COMP:10286"/>
        <dbReference type="ChEBI" id="CHEBI:15378"/>
        <dbReference type="ChEBI" id="CHEBI:57856"/>
        <dbReference type="ChEBI" id="CHEBI:59789"/>
        <dbReference type="ChEBI" id="CHEBI:74495"/>
        <dbReference type="ChEBI" id="CHEBI:82748"/>
        <dbReference type="EC" id="2.1.1.198"/>
    </reaction>
</comment>
<dbReference type="InterPro" id="IPR035996">
    <property type="entry name" value="4pyrrol_Methylase_sf"/>
</dbReference>
<keyword evidence="3 6" id="KW-0489">Methyltransferase</keyword>
<dbReference type="RefSeq" id="WP_009351424.1">
    <property type="nucleotide sequence ID" value="NZ_CP110418.1"/>
</dbReference>
<evidence type="ECO:0000313" key="8">
    <source>
        <dbReference type="EMBL" id="UZG50341.1"/>
    </source>
</evidence>
<comment type="subcellular location">
    <subcellularLocation>
        <location evidence="6">Cytoplasm</location>
    </subcellularLocation>
</comment>
<dbReference type="KEGG" id="vrg:OKW85_06405"/>
<dbReference type="InterPro" id="IPR014777">
    <property type="entry name" value="4pyrrole_Mease_sub1"/>
</dbReference>
<reference evidence="8" key="1">
    <citation type="submission" date="2022-11" db="EMBL/GenBank/DDBJ databases">
        <title>Complete genome sequence of Veillonella rogosae KCOM 3468 isolated from human Subgingival dental plaque of Chronic peridontitis Lesion.</title>
        <authorList>
            <person name="Park S.-N."/>
            <person name="Lim Y.K."/>
            <person name="Kook J.-K."/>
        </authorList>
    </citation>
    <scope>NUCLEOTIDE SEQUENCE</scope>
    <source>
        <strain evidence="8">KCOM 3468</strain>
    </source>
</reference>
<evidence type="ECO:0000256" key="3">
    <source>
        <dbReference type="ARBA" id="ARBA00022603"/>
    </source>
</evidence>
<feature type="domain" description="Tetrapyrrole methylase" evidence="7">
    <location>
        <begin position="8"/>
        <end position="207"/>
    </location>
</feature>
<evidence type="ECO:0000259" key="7">
    <source>
        <dbReference type="Pfam" id="PF00590"/>
    </source>
</evidence>
<comment type="similarity">
    <text evidence="6">Belongs to the methyltransferase superfamily. RsmI family.</text>
</comment>
<dbReference type="HAMAP" id="MF_01877">
    <property type="entry name" value="16SrRNA_methyltr_I"/>
    <property type="match status" value="1"/>
</dbReference>
<dbReference type="PIRSF" id="PIRSF005917">
    <property type="entry name" value="MTase_YraL"/>
    <property type="match status" value="1"/>
</dbReference>
<dbReference type="InterPro" id="IPR000878">
    <property type="entry name" value="4pyrrol_Mease"/>
</dbReference>